<keyword evidence="8" id="KW-1185">Reference proteome</keyword>
<evidence type="ECO:0000256" key="5">
    <source>
        <dbReference type="ARBA" id="ARBA00023136"/>
    </source>
</evidence>
<evidence type="ECO:0000256" key="3">
    <source>
        <dbReference type="ARBA" id="ARBA00022692"/>
    </source>
</evidence>
<dbReference type="Gene3D" id="1.20.1250.20">
    <property type="entry name" value="MFS general substrate transporter like domains"/>
    <property type="match status" value="1"/>
</dbReference>
<feature type="transmembrane region" description="Helical" evidence="6">
    <location>
        <begin position="21"/>
        <end position="40"/>
    </location>
</feature>
<keyword evidence="3 6" id="KW-0812">Transmembrane</keyword>
<feature type="transmembrane region" description="Helical" evidence="6">
    <location>
        <begin position="87"/>
        <end position="113"/>
    </location>
</feature>
<dbReference type="EMBL" id="RJJQ01000001">
    <property type="protein sequence ID" value="RNI25336.1"/>
    <property type="molecule type" value="Genomic_DNA"/>
</dbReference>
<dbReference type="InterPro" id="IPR036259">
    <property type="entry name" value="MFS_trans_sf"/>
</dbReference>
<evidence type="ECO:0000256" key="6">
    <source>
        <dbReference type="SAM" id="Phobius"/>
    </source>
</evidence>
<dbReference type="Pfam" id="PF07690">
    <property type="entry name" value="MFS_1"/>
    <property type="match status" value="1"/>
</dbReference>
<sequence length="417" mass="43800">MTTEPGWWRGDFRRLWSGYAISQLGSAIGSGELAIVAALVLHAPVWQVSVIAAFSGLTAAALVLPLGPWIEFRRKRPVMMGADLVRFAALATVPAAAVLGWLTFVQLCVVGVIQVGGAMVFGAASTAHLKSLLPASARGEANADLEATSWTATTAGPPIGGVLISAFGAVSTVLLDAVSFLFSAAFVRSLRSTEPSPPAQSSQRGRAAEIGAGWAYIWRHRVLRSLFLNALLFGGGIMWISPLLTVFMLRELHLAPWQYGLSLGIQGCGGLVGALVAKRRIRSSSGFRLMLVTGTARCLPVCLLAVAPRGWAGLIVVTLAETTLLFFAGMFNPTFGTYRMTVTPDGLQARVNTAWSISSKVAQPLMVALGGLVAALSGIRLSIGLASVLIIASAALLPWRQRQPSESLVESVPVGSG</sequence>
<comment type="subcellular location">
    <subcellularLocation>
        <location evidence="1">Cell membrane</location>
        <topology evidence="1">Multi-pass membrane protein</topology>
    </subcellularLocation>
</comment>
<organism evidence="7 8">
    <name type="scientific">Flexivirga caeni</name>
    <dbReference type="NCBI Taxonomy" id="2294115"/>
    <lineage>
        <taxon>Bacteria</taxon>
        <taxon>Bacillati</taxon>
        <taxon>Actinomycetota</taxon>
        <taxon>Actinomycetes</taxon>
        <taxon>Micrococcales</taxon>
        <taxon>Dermacoccaceae</taxon>
        <taxon>Flexivirga</taxon>
    </lineage>
</organism>
<name>A0A3M9MIK1_9MICO</name>
<feature type="transmembrane region" description="Helical" evidence="6">
    <location>
        <begin position="259"/>
        <end position="277"/>
    </location>
</feature>
<dbReference type="AlphaFoldDB" id="A0A3M9MIK1"/>
<keyword evidence="4 6" id="KW-1133">Transmembrane helix</keyword>
<dbReference type="GO" id="GO:0005886">
    <property type="term" value="C:plasma membrane"/>
    <property type="evidence" value="ECO:0007669"/>
    <property type="project" value="UniProtKB-SubCell"/>
</dbReference>
<gene>
    <name evidence="7" type="ORF">EFY87_01510</name>
</gene>
<dbReference type="PANTHER" id="PTHR23513:SF6">
    <property type="entry name" value="MAJOR FACILITATOR SUPERFAMILY ASSOCIATED DOMAIN-CONTAINING PROTEIN"/>
    <property type="match status" value="1"/>
</dbReference>
<proteinExistence type="predicted"/>
<dbReference type="GO" id="GO:0022857">
    <property type="term" value="F:transmembrane transporter activity"/>
    <property type="evidence" value="ECO:0007669"/>
    <property type="project" value="InterPro"/>
</dbReference>
<dbReference type="RefSeq" id="WP_123269855.1">
    <property type="nucleotide sequence ID" value="NZ_RJJQ01000001.1"/>
</dbReference>
<keyword evidence="2" id="KW-1003">Cell membrane</keyword>
<evidence type="ECO:0000313" key="8">
    <source>
        <dbReference type="Proteomes" id="UP000271678"/>
    </source>
</evidence>
<dbReference type="Proteomes" id="UP000271678">
    <property type="component" value="Unassembled WGS sequence"/>
</dbReference>
<evidence type="ECO:0000256" key="4">
    <source>
        <dbReference type="ARBA" id="ARBA00022989"/>
    </source>
</evidence>
<evidence type="ECO:0000256" key="1">
    <source>
        <dbReference type="ARBA" id="ARBA00004651"/>
    </source>
</evidence>
<feature type="transmembrane region" description="Helical" evidence="6">
    <location>
        <begin position="159"/>
        <end position="187"/>
    </location>
</feature>
<feature type="transmembrane region" description="Helical" evidence="6">
    <location>
        <begin position="289"/>
        <end position="307"/>
    </location>
</feature>
<protein>
    <submittedName>
        <fullName evidence="7">MFS transporter</fullName>
    </submittedName>
</protein>
<dbReference type="OrthoDB" id="9815525at2"/>
<dbReference type="PANTHER" id="PTHR23513">
    <property type="entry name" value="INTEGRAL MEMBRANE EFFLUX PROTEIN-RELATED"/>
    <property type="match status" value="1"/>
</dbReference>
<evidence type="ECO:0000256" key="2">
    <source>
        <dbReference type="ARBA" id="ARBA00022475"/>
    </source>
</evidence>
<reference evidence="7 8" key="1">
    <citation type="submission" date="2018-11" db="EMBL/GenBank/DDBJ databases">
        <title>Draft genome of Simplicispira Flexivirga sp. BO-16.</title>
        <authorList>
            <person name="Im W.T."/>
        </authorList>
    </citation>
    <scope>NUCLEOTIDE SEQUENCE [LARGE SCALE GENOMIC DNA]</scope>
    <source>
        <strain evidence="7 8">BO-16</strain>
    </source>
</reference>
<feature type="transmembrane region" description="Helical" evidence="6">
    <location>
        <begin position="313"/>
        <end position="331"/>
    </location>
</feature>
<dbReference type="CDD" id="cd06173">
    <property type="entry name" value="MFS_MefA_like"/>
    <property type="match status" value="1"/>
</dbReference>
<feature type="transmembrane region" description="Helical" evidence="6">
    <location>
        <begin position="226"/>
        <end position="247"/>
    </location>
</feature>
<keyword evidence="5 6" id="KW-0472">Membrane</keyword>
<comment type="caution">
    <text evidence="7">The sequence shown here is derived from an EMBL/GenBank/DDBJ whole genome shotgun (WGS) entry which is preliminary data.</text>
</comment>
<dbReference type="SUPFAM" id="SSF103473">
    <property type="entry name" value="MFS general substrate transporter"/>
    <property type="match status" value="1"/>
</dbReference>
<evidence type="ECO:0000313" key="7">
    <source>
        <dbReference type="EMBL" id="RNI25336.1"/>
    </source>
</evidence>
<feature type="transmembrane region" description="Helical" evidence="6">
    <location>
        <begin position="365"/>
        <end position="397"/>
    </location>
</feature>
<accession>A0A3M9MIK1</accession>
<feature type="transmembrane region" description="Helical" evidence="6">
    <location>
        <begin position="46"/>
        <end position="66"/>
    </location>
</feature>
<dbReference type="InterPro" id="IPR011701">
    <property type="entry name" value="MFS"/>
</dbReference>